<gene>
    <name evidence="2" type="ORF">J2T07_002386</name>
</gene>
<evidence type="ECO:0000256" key="1">
    <source>
        <dbReference type="SAM" id="Phobius"/>
    </source>
</evidence>
<feature type="transmembrane region" description="Helical" evidence="1">
    <location>
        <begin position="85"/>
        <end position="108"/>
    </location>
</feature>
<dbReference type="EMBL" id="JAUSSK010000003">
    <property type="protein sequence ID" value="MDQ0010196.1"/>
    <property type="molecule type" value="Genomic_DNA"/>
</dbReference>
<accession>A0ABT9SYX7</accession>
<dbReference type="RefSeq" id="WP_306850258.1">
    <property type="nucleotide sequence ID" value="NZ_JAUSSK010000003.1"/>
</dbReference>
<reference evidence="2 3" key="1">
    <citation type="submission" date="2023-07" db="EMBL/GenBank/DDBJ databases">
        <title>Sorghum-associated microbial communities from plants grown in Nebraska, USA.</title>
        <authorList>
            <person name="Schachtman D."/>
        </authorList>
    </citation>
    <scope>NUCLEOTIDE SEQUENCE [LARGE SCALE GENOMIC DNA]</scope>
    <source>
        <strain evidence="2 3">CC60</strain>
    </source>
</reference>
<proteinExistence type="predicted"/>
<dbReference type="Pfam" id="PF22011">
    <property type="entry name" value="DUF6931"/>
    <property type="match status" value="1"/>
</dbReference>
<name>A0ABT9SYX7_9GAMM</name>
<keyword evidence="1" id="KW-0812">Transmembrane</keyword>
<keyword evidence="1" id="KW-0472">Membrane</keyword>
<sequence>MGLEPAAMERLRNGMTPRGAVQALLDGGLAGAALRLQMRLLPRGYVVPWLCQCAAGAALGEEDRAGLRLAEAWLRERGEPARRKAIAYAAGRHYVGVGALIAASAGWSEGFLLDASGKEVAPVAAHLMAVVAAGALLTLAAAGDDFDARCRAFVTPALGLLRSEDSV</sequence>
<protein>
    <submittedName>
        <fullName evidence="2">Uncharacterized protein</fullName>
    </submittedName>
</protein>
<evidence type="ECO:0000313" key="3">
    <source>
        <dbReference type="Proteomes" id="UP001237737"/>
    </source>
</evidence>
<keyword evidence="3" id="KW-1185">Reference proteome</keyword>
<organism evidence="2 3">
    <name type="scientific">Luteibacter jiangsuensis</name>
    <dbReference type="NCBI Taxonomy" id="637577"/>
    <lineage>
        <taxon>Bacteria</taxon>
        <taxon>Pseudomonadati</taxon>
        <taxon>Pseudomonadota</taxon>
        <taxon>Gammaproteobacteria</taxon>
        <taxon>Lysobacterales</taxon>
        <taxon>Rhodanobacteraceae</taxon>
        <taxon>Luteibacter</taxon>
    </lineage>
</organism>
<comment type="caution">
    <text evidence="2">The sequence shown here is derived from an EMBL/GenBank/DDBJ whole genome shotgun (WGS) entry which is preliminary data.</text>
</comment>
<dbReference type="InterPro" id="IPR053855">
    <property type="entry name" value="DUF6931"/>
</dbReference>
<dbReference type="Proteomes" id="UP001237737">
    <property type="component" value="Unassembled WGS sequence"/>
</dbReference>
<keyword evidence="1" id="KW-1133">Transmembrane helix</keyword>
<feature type="transmembrane region" description="Helical" evidence="1">
    <location>
        <begin position="120"/>
        <end position="142"/>
    </location>
</feature>
<evidence type="ECO:0000313" key="2">
    <source>
        <dbReference type="EMBL" id="MDQ0010196.1"/>
    </source>
</evidence>